<accession>A0AAU9D189</accession>
<protein>
    <submittedName>
        <fullName evidence="1">Uncharacterized protein</fullName>
    </submittedName>
</protein>
<name>A0AAU9D189_9ACTN</name>
<dbReference type="AlphaFoldDB" id="A0AAU9D189"/>
<evidence type="ECO:0000313" key="1">
    <source>
        <dbReference type="EMBL" id="BDC90204.1"/>
    </source>
</evidence>
<dbReference type="InterPro" id="IPR036895">
    <property type="entry name" value="Uracil-DNA_glycosylase-like_sf"/>
</dbReference>
<dbReference type="Proteomes" id="UP001431186">
    <property type="component" value="Chromosome"/>
</dbReference>
<dbReference type="EMBL" id="AP025285">
    <property type="protein sequence ID" value="BDC90204.1"/>
    <property type="molecule type" value="Genomic_DNA"/>
</dbReference>
<reference evidence="1" key="1">
    <citation type="submission" date="2021-11" db="EMBL/GenBank/DDBJ databases">
        <title>Complete genome sequence of Atopobiaceae bacterium TOC12.</title>
        <authorList>
            <person name="Morinaga K."/>
            <person name="Kusada H."/>
            <person name="Tamaki H."/>
        </authorList>
    </citation>
    <scope>NUCLEOTIDE SEQUENCE</scope>
    <source>
        <strain evidence="1">TOC12</strain>
    </source>
</reference>
<gene>
    <name evidence="1" type="ORF">ATTO_00760</name>
</gene>
<keyword evidence="2" id="KW-1185">Reference proteome</keyword>
<dbReference type="SUPFAM" id="SSF52141">
    <property type="entry name" value="Uracil-DNA glycosylase-like"/>
    <property type="match status" value="1"/>
</dbReference>
<sequence>MTSAREELRRQARDKTAAEVAQLEQRGLVLAGNGFASVLLVKGEPGPAEAAGGVLLSGADGAALHAALERLGYAPEDWCALSAVTAAGAPVDPEGFRLALAALSPSTVILCDETAANLARETLAPELVALPTLECAMLQPGYVTEVLGLRLLNLGGFEAALADPAAKQLQWAYLKQLPPLGEPY</sequence>
<evidence type="ECO:0000313" key="2">
    <source>
        <dbReference type="Proteomes" id="UP001431186"/>
    </source>
</evidence>
<dbReference type="KEGG" id="lcal:ATTO_00760"/>
<organism evidence="1 2">
    <name type="scientific">Leptogranulimonas caecicola</name>
    <dbReference type="NCBI Taxonomy" id="2894156"/>
    <lineage>
        <taxon>Bacteria</taxon>
        <taxon>Bacillati</taxon>
        <taxon>Actinomycetota</taxon>
        <taxon>Coriobacteriia</taxon>
        <taxon>Coriobacteriales</taxon>
        <taxon>Kribbibacteriaceae</taxon>
        <taxon>Leptogranulimonas</taxon>
    </lineage>
</organism>
<dbReference type="RefSeq" id="WP_265591796.1">
    <property type="nucleotide sequence ID" value="NZ_AP025285.1"/>
</dbReference>
<proteinExistence type="predicted"/>